<dbReference type="InterPro" id="IPR002397">
    <property type="entry name" value="Cyt_P450_B"/>
</dbReference>
<dbReference type="EMBL" id="BMUT01000001">
    <property type="protein sequence ID" value="GGX62786.1"/>
    <property type="molecule type" value="Genomic_DNA"/>
</dbReference>
<dbReference type="PRINTS" id="PR00359">
    <property type="entry name" value="BP450"/>
</dbReference>
<protein>
    <submittedName>
        <fullName evidence="3">Cytochrome P450</fullName>
    </submittedName>
</protein>
<dbReference type="RefSeq" id="WP_190019825.1">
    <property type="nucleotide sequence ID" value="NZ_BMUT01000001.1"/>
</dbReference>
<dbReference type="Pfam" id="PF00067">
    <property type="entry name" value="p450"/>
    <property type="match status" value="1"/>
</dbReference>
<dbReference type="Proteomes" id="UP000659223">
    <property type="component" value="Unassembled WGS sequence"/>
</dbReference>
<reference evidence="4" key="1">
    <citation type="journal article" date="2019" name="Int. J. Syst. Evol. Microbiol.">
        <title>The Global Catalogue of Microorganisms (GCM) 10K type strain sequencing project: providing services to taxonomists for standard genome sequencing and annotation.</title>
        <authorList>
            <consortium name="The Broad Institute Genomics Platform"/>
            <consortium name="The Broad Institute Genome Sequencing Center for Infectious Disease"/>
            <person name="Wu L."/>
            <person name="Ma J."/>
        </authorList>
    </citation>
    <scope>NUCLEOTIDE SEQUENCE [LARGE SCALE GENOMIC DNA]</scope>
    <source>
        <strain evidence="4">JCM 4586</strain>
    </source>
</reference>
<sequence length="407" mass="44310">MGATEAAEAGESGAIVDLAALGEEFARHPHRVYAGLRAQGPVHRVRMPEGAEAWLVVGYDEVRATLNDPRLTKDWNRAAADISLVRASAGPNMLVQDAPDHTRLRKLVAKEFTPRRVEEMAPRVQQMTDELLDAMLAAPGRRADLVEALSFPLPMGVICDLLGVPDLDREAFRHWSNIGVGAGPIEEKVTASREVTAYLSALIAAKRQEPGDDLMSALISAADEGGDRLSHEELLGTAWLLLVAGHETTVNLVSNGVLALLQHPDQLADLRADPGLLDNAVEEMLRYDGPLETPTYRFTTEPMEIGGTLIPGGGELVLPVLADAHRDPARFPDAERFDIRRDARGHVAFGHGIHYCLGAPLARLEARIAIRSLLERCPDLALDAHPAALTWREGLLIRGPHRLPVRF</sequence>
<proteinExistence type="inferred from homology"/>
<dbReference type="CDD" id="cd11029">
    <property type="entry name" value="CYP107-like"/>
    <property type="match status" value="1"/>
</dbReference>
<accession>A0ABQ2Y6G3</accession>
<organism evidence="3 4">
    <name type="scientific">Streptomyces hiroshimensis</name>
    <dbReference type="NCBI Taxonomy" id="66424"/>
    <lineage>
        <taxon>Bacteria</taxon>
        <taxon>Bacillati</taxon>
        <taxon>Actinomycetota</taxon>
        <taxon>Actinomycetes</taxon>
        <taxon>Kitasatosporales</taxon>
        <taxon>Streptomycetaceae</taxon>
        <taxon>Streptomyces</taxon>
    </lineage>
</organism>
<dbReference type="PANTHER" id="PTHR46696:SF1">
    <property type="entry name" value="CYTOCHROME P450 YJIB-RELATED"/>
    <property type="match status" value="1"/>
</dbReference>
<keyword evidence="2" id="KW-0479">Metal-binding</keyword>
<evidence type="ECO:0000313" key="4">
    <source>
        <dbReference type="Proteomes" id="UP000659223"/>
    </source>
</evidence>
<evidence type="ECO:0000256" key="1">
    <source>
        <dbReference type="ARBA" id="ARBA00010617"/>
    </source>
</evidence>
<keyword evidence="2" id="KW-0349">Heme</keyword>
<comment type="caution">
    <text evidence="3">The sequence shown here is derived from an EMBL/GenBank/DDBJ whole genome shotgun (WGS) entry which is preliminary data.</text>
</comment>
<evidence type="ECO:0000256" key="2">
    <source>
        <dbReference type="RuleBase" id="RU000461"/>
    </source>
</evidence>
<dbReference type="InterPro" id="IPR036396">
    <property type="entry name" value="Cyt_P450_sf"/>
</dbReference>
<keyword evidence="2" id="KW-0503">Monooxygenase</keyword>
<keyword evidence="2" id="KW-0408">Iron</keyword>
<comment type="similarity">
    <text evidence="1 2">Belongs to the cytochrome P450 family.</text>
</comment>
<gene>
    <name evidence="3" type="ORF">GCM10010324_04400</name>
</gene>
<dbReference type="InterPro" id="IPR017972">
    <property type="entry name" value="Cyt_P450_CS"/>
</dbReference>
<keyword evidence="2" id="KW-0560">Oxidoreductase</keyword>
<keyword evidence="4" id="KW-1185">Reference proteome</keyword>
<dbReference type="InterPro" id="IPR001128">
    <property type="entry name" value="Cyt_P450"/>
</dbReference>
<evidence type="ECO:0000313" key="3">
    <source>
        <dbReference type="EMBL" id="GGX62786.1"/>
    </source>
</evidence>
<dbReference type="SUPFAM" id="SSF48264">
    <property type="entry name" value="Cytochrome P450"/>
    <property type="match status" value="1"/>
</dbReference>
<dbReference type="PANTHER" id="PTHR46696">
    <property type="entry name" value="P450, PUTATIVE (EUROFUNG)-RELATED"/>
    <property type="match status" value="1"/>
</dbReference>
<dbReference type="Gene3D" id="1.10.630.10">
    <property type="entry name" value="Cytochrome P450"/>
    <property type="match status" value="1"/>
</dbReference>
<name>A0ABQ2Y6G3_9ACTN</name>
<dbReference type="PROSITE" id="PS00086">
    <property type="entry name" value="CYTOCHROME_P450"/>
    <property type="match status" value="1"/>
</dbReference>